<feature type="region of interest" description="Disordered" evidence="1">
    <location>
        <begin position="1"/>
        <end position="35"/>
    </location>
</feature>
<proteinExistence type="predicted"/>
<dbReference type="AlphaFoldDB" id="A0A9Q0L3S0"/>
<dbReference type="Proteomes" id="UP001141806">
    <property type="component" value="Unassembled WGS sequence"/>
</dbReference>
<evidence type="ECO:0000313" key="2">
    <source>
        <dbReference type="EMBL" id="KAJ4981952.1"/>
    </source>
</evidence>
<comment type="caution">
    <text evidence="2">The sequence shown here is derived from an EMBL/GenBank/DDBJ whole genome shotgun (WGS) entry which is preliminary data.</text>
</comment>
<accession>A0A9Q0L3S0</accession>
<keyword evidence="3" id="KW-1185">Reference proteome</keyword>
<sequence>MEFGFDQTSPSPTTLNPGRSPSTPNPDLPLSVPRPSLKSSKFASASALSPSDPLAVVASIGSFLCSSEVDIVDPWDGNPTAVFSPYHFPSYLEPLPLASLHPLLCSGDDASSLSDDYSSSDEARLEAKVQNKSCLRMKFLSYSSMLRSMPRTSSRGNGE</sequence>
<organism evidence="2 3">
    <name type="scientific">Protea cynaroides</name>
    <dbReference type="NCBI Taxonomy" id="273540"/>
    <lineage>
        <taxon>Eukaryota</taxon>
        <taxon>Viridiplantae</taxon>
        <taxon>Streptophyta</taxon>
        <taxon>Embryophyta</taxon>
        <taxon>Tracheophyta</taxon>
        <taxon>Spermatophyta</taxon>
        <taxon>Magnoliopsida</taxon>
        <taxon>Proteales</taxon>
        <taxon>Proteaceae</taxon>
        <taxon>Protea</taxon>
    </lineage>
</organism>
<protein>
    <submittedName>
        <fullName evidence="2">Uncharacterized protein</fullName>
    </submittedName>
</protein>
<dbReference type="EMBL" id="JAMYWD010000001">
    <property type="protein sequence ID" value="KAJ4981952.1"/>
    <property type="molecule type" value="Genomic_DNA"/>
</dbReference>
<reference evidence="2" key="1">
    <citation type="journal article" date="2023" name="Plant J.">
        <title>The genome of the king protea, Protea cynaroides.</title>
        <authorList>
            <person name="Chang J."/>
            <person name="Duong T.A."/>
            <person name="Schoeman C."/>
            <person name="Ma X."/>
            <person name="Roodt D."/>
            <person name="Barker N."/>
            <person name="Li Z."/>
            <person name="Van de Peer Y."/>
            <person name="Mizrachi E."/>
        </authorList>
    </citation>
    <scope>NUCLEOTIDE SEQUENCE</scope>
    <source>
        <tissue evidence="2">Young leaves</tissue>
    </source>
</reference>
<name>A0A9Q0L3S0_9MAGN</name>
<evidence type="ECO:0000256" key="1">
    <source>
        <dbReference type="SAM" id="MobiDB-lite"/>
    </source>
</evidence>
<feature type="compositionally biased region" description="Polar residues" evidence="1">
    <location>
        <begin position="1"/>
        <end position="22"/>
    </location>
</feature>
<evidence type="ECO:0000313" key="3">
    <source>
        <dbReference type="Proteomes" id="UP001141806"/>
    </source>
</evidence>
<gene>
    <name evidence="2" type="ORF">NE237_032789</name>
</gene>